<dbReference type="EMBL" id="JAWRCP010000001">
    <property type="protein sequence ID" value="MDW6091261.1"/>
    <property type="molecule type" value="Genomic_DNA"/>
</dbReference>
<dbReference type="PANTHER" id="PTHR43619:SF2">
    <property type="entry name" value="S-ADENOSYL-L-METHIONINE-DEPENDENT METHYLTRANSFERASES SUPERFAMILY PROTEIN"/>
    <property type="match status" value="1"/>
</dbReference>
<dbReference type="Gene3D" id="3.40.50.150">
    <property type="entry name" value="Vaccinia Virus protein VP39"/>
    <property type="match status" value="1"/>
</dbReference>
<evidence type="ECO:0000313" key="3">
    <source>
        <dbReference type="EMBL" id="MDW6091261.1"/>
    </source>
</evidence>
<dbReference type="GO" id="GO:0032259">
    <property type="term" value="P:methylation"/>
    <property type="evidence" value="ECO:0007669"/>
    <property type="project" value="UniProtKB-KW"/>
</dbReference>
<protein>
    <submittedName>
        <fullName evidence="3">Class I SAM-dependent methyltransferase</fullName>
        <ecNumber evidence="3">2.1.1.-</ecNumber>
    </submittedName>
</protein>
<comment type="caution">
    <text evidence="3">The sequence shown here is derived from an EMBL/GenBank/DDBJ whole genome shotgun (WGS) entry which is preliminary data.</text>
</comment>
<dbReference type="Proteomes" id="UP001279860">
    <property type="component" value="Unassembled WGS sequence"/>
</dbReference>
<evidence type="ECO:0000313" key="4">
    <source>
        <dbReference type="Proteomes" id="UP001279860"/>
    </source>
</evidence>
<dbReference type="RefSeq" id="WP_051680875.1">
    <property type="nucleotide sequence ID" value="NZ_AP024903.1"/>
</dbReference>
<dbReference type="PIRSF" id="PIRSF028177">
    <property type="entry name" value="Polyketide_synth_Omtfrase_TcmP"/>
    <property type="match status" value="1"/>
</dbReference>
<dbReference type="Pfam" id="PF04072">
    <property type="entry name" value="LCM"/>
    <property type="match status" value="1"/>
</dbReference>
<reference evidence="3 4" key="1">
    <citation type="submission" date="2023-11" db="EMBL/GenBank/DDBJ databases">
        <title>Plant-associative lifestyle of Vibrio porteresiae and its evolutionary dynamics.</title>
        <authorList>
            <person name="Rameshkumar N."/>
            <person name="Kirti K."/>
        </authorList>
    </citation>
    <scope>NUCLEOTIDE SEQUENCE [LARGE SCALE GENOMIC DNA]</scope>
    <source>
        <strain evidence="3 4">MSSRF7</strain>
    </source>
</reference>
<organism evidence="3 4">
    <name type="scientific">Vibrio rhizosphaerae</name>
    <dbReference type="NCBI Taxonomy" id="398736"/>
    <lineage>
        <taxon>Bacteria</taxon>
        <taxon>Pseudomonadati</taxon>
        <taxon>Pseudomonadota</taxon>
        <taxon>Gammaproteobacteria</taxon>
        <taxon>Vibrionales</taxon>
        <taxon>Vibrionaceae</taxon>
        <taxon>Vibrio</taxon>
    </lineage>
</organism>
<dbReference type="GO" id="GO:0008168">
    <property type="term" value="F:methyltransferase activity"/>
    <property type="evidence" value="ECO:0007669"/>
    <property type="project" value="UniProtKB-KW"/>
</dbReference>
<dbReference type="InterPro" id="IPR016874">
    <property type="entry name" value="TcmP-like"/>
</dbReference>
<evidence type="ECO:0000256" key="1">
    <source>
        <dbReference type="ARBA" id="ARBA00022603"/>
    </source>
</evidence>
<dbReference type="PANTHER" id="PTHR43619">
    <property type="entry name" value="S-ADENOSYL-L-METHIONINE-DEPENDENT METHYLTRANSFERASE YKTD-RELATED"/>
    <property type="match status" value="1"/>
</dbReference>
<name>A0ABU4IPD0_9VIBR</name>
<sequence>MTMSYYCRKHREHYQIPAHLVEPLWFRSRESLADNGLIYDPIAAQACLSCQVALDCWDGNLDQKQLLHVTLTQICDQQVREFLSTYPDAWVINVGAGLDTRFYRVDNGRCHWLEVDVSEHLIWRKRLFHPSERYQHINGSVTSLTWLKEIQISESAPVLILCEYALLETQAEHVAAFIRTLGLTFPHAHACLLLAGDKTATRLGQQLGCSAYQHGFATPEHAVLNCLPWVKEVRRFSPLNYPCRRWKIWHRLVCYLTTCKYRYTPVVMRFYW</sequence>
<dbReference type="InterPro" id="IPR007213">
    <property type="entry name" value="Ppm1/Ppm2/Tcmp"/>
</dbReference>
<dbReference type="InterPro" id="IPR029063">
    <property type="entry name" value="SAM-dependent_MTases_sf"/>
</dbReference>
<evidence type="ECO:0000256" key="2">
    <source>
        <dbReference type="ARBA" id="ARBA00022679"/>
    </source>
</evidence>
<keyword evidence="4" id="KW-1185">Reference proteome</keyword>
<gene>
    <name evidence="3" type="ORF">SBX64_01595</name>
</gene>
<keyword evidence="1 3" id="KW-0489">Methyltransferase</keyword>
<dbReference type="SUPFAM" id="SSF53335">
    <property type="entry name" value="S-adenosyl-L-methionine-dependent methyltransferases"/>
    <property type="match status" value="1"/>
</dbReference>
<proteinExistence type="predicted"/>
<keyword evidence="2 3" id="KW-0808">Transferase</keyword>
<dbReference type="EC" id="2.1.1.-" evidence="3"/>
<accession>A0ABU4IPD0</accession>